<reference evidence="1 2" key="1">
    <citation type="submission" date="2016-02" db="EMBL/GenBank/DDBJ databases">
        <title>Genome analysis of coral dinoflagellate symbionts highlights evolutionary adaptations to a symbiotic lifestyle.</title>
        <authorList>
            <person name="Aranda M."/>
            <person name="Li Y."/>
            <person name="Liew Y.J."/>
            <person name="Baumgarten S."/>
            <person name="Simakov O."/>
            <person name="Wilson M."/>
            <person name="Piel J."/>
            <person name="Ashoor H."/>
            <person name="Bougouffa S."/>
            <person name="Bajic V.B."/>
            <person name="Ryu T."/>
            <person name="Ravasi T."/>
            <person name="Bayer T."/>
            <person name="Micklem G."/>
            <person name="Kim H."/>
            <person name="Bhak J."/>
            <person name="Lajeunesse T.C."/>
            <person name="Voolstra C.R."/>
        </authorList>
    </citation>
    <scope>NUCLEOTIDE SEQUENCE [LARGE SCALE GENOMIC DNA]</scope>
    <source>
        <strain evidence="1 2">CCMP2467</strain>
    </source>
</reference>
<keyword evidence="2" id="KW-1185">Reference proteome</keyword>
<dbReference type="EMBL" id="LSRX01000097">
    <property type="protein sequence ID" value="OLQ09415.1"/>
    <property type="molecule type" value="Genomic_DNA"/>
</dbReference>
<evidence type="ECO:0000313" key="2">
    <source>
        <dbReference type="Proteomes" id="UP000186817"/>
    </source>
</evidence>
<gene>
    <name evidence="1" type="ORF">AK812_SmicGene6978</name>
</gene>
<dbReference type="OrthoDB" id="411525at2759"/>
<accession>A0A1Q9EPP8</accession>
<sequence length="398" mass="44759">MAHGTAKRLCLLGLLYFFAGPSSVRSSSPTFFLRPCKLASLLSRRPALPRNQGPPGMETFSNAVVVHMASKFSEELVKRLQDFHDFFTKGLERLDANTDKKDRKFKLRFHADLGHPNGQMKHMYWKPSQKSLRTVFEKLDWSITSFEMNWMNDEGEEFVLSSEDDVDDLLTESTNQTLVIDVKLKQPSLMETAKESATQFAMSLVQKAKHCICGGGQIEQSHLTMAEEALKDDTGAVAKMETYHNALSQEAFDIGQFSTHVPRIAAKLNMSDQEAGVLAMAEFVDQQASHEMKTCYDNQGNIVKHLTSWRTIRTCSMGSGKPDKIHFVYGNFALKAKVPEEGLATDMTMKLERYVQVRAKLEWRQQFEEDAQHVPLPLLQAPATPSPPIVDEPGVLDA</sequence>
<organism evidence="1 2">
    <name type="scientific">Symbiodinium microadriaticum</name>
    <name type="common">Dinoflagellate</name>
    <name type="synonym">Zooxanthella microadriatica</name>
    <dbReference type="NCBI Taxonomy" id="2951"/>
    <lineage>
        <taxon>Eukaryota</taxon>
        <taxon>Sar</taxon>
        <taxon>Alveolata</taxon>
        <taxon>Dinophyceae</taxon>
        <taxon>Suessiales</taxon>
        <taxon>Symbiodiniaceae</taxon>
        <taxon>Symbiodinium</taxon>
    </lineage>
</organism>
<protein>
    <submittedName>
        <fullName evidence="1">Uncharacterized protein</fullName>
    </submittedName>
</protein>
<evidence type="ECO:0000313" key="1">
    <source>
        <dbReference type="EMBL" id="OLQ09415.1"/>
    </source>
</evidence>
<comment type="caution">
    <text evidence="1">The sequence shown here is derived from an EMBL/GenBank/DDBJ whole genome shotgun (WGS) entry which is preliminary data.</text>
</comment>
<name>A0A1Q9EPP8_SYMMI</name>
<dbReference type="Proteomes" id="UP000186817">
    <property type="component" value="Unassembled WGS sequence"/>
</dbReference>
<dbReference type="AlphaFoldDB" id="A0A1Q9EPP8"/>
<proteinExistence type="predicted"/>